<dbReference type="PROSITE" id="PS51318">
    <property type="entry name" value="TAT"/>
    <property type="match status" value="1"/>
</dbReference>
<evidence type="ECO:0000313" key="1">
    <source>
        <dbReference type="EMBL" id="MBB4764562.1"/>
    </source>
</evidence>
<dbReference type="InterPro" id="IPR006311">
    <property type="entry name" value="TAT_signal"/>
</dbReference>
<dbReference type="AlphaFoldDB" id="A0A7W7I174"/>
<dbReference type="RefSeq" id="WP_184995740.1">
    <property type="nucleotide sequence ID" value="NZ_BOMK01000003.1"/>
</dbReference>
<protein>
    <submittedName>
        <fullName evidence="1">Uncharacterized protein</fullName>
    </submittedName>
</protein>
<dbReference type="EMBL" id="JACHNH010000001">
    <property type="protein sequence ID" value="MBB4764562.1"/>
    <property type="molecule type" value="Genomic_DNA"/>
</dbReference>
<dbReference type="Proteomes" id="UP000578112">
    <property type="component" value="Unassembled WGS sequence"/>
</dbReference>
<reference evidence="1 2" key="1">
    <citation type="submission" date="2020-08" db="EMBL/GenBank/DDBJ databases">
        <title>Sequencing the genomes of 1000 actinobacteria strains.</title>
        <authorList>
            <person name="Klenk H.-P."/>
        </authorList>
    </citation>
    <scope>NUCLEOTIDE SEQUENCE [LARGE SCALE GENOMIC DNA]</scope>
    <source>
        <strain evidence="1 2">DSM 43149</strain>
    </source>
</reference>
<comment type="caution">
    <text evidence="1">The sequence shown here is derived from an EMBL/GenBank/DDBJ whole genome shotgun (WGS) entry which is preliminary data.</text>
</comment>
<proteinExistence type="predicted"/>
<evidence type="ECO:0000313" key="2">
    <source>
        <dbReference type="Proteomes" id="UP000578112"/>
    </source>
</evidence>
<accession>A0A7W7I174</accession>
<name>A0A7W7I174_9ACTN</name>
<organism evidence="1 2">
    <name type="scientific">Actinoplanes digitatis</name>
    <dbReference type="NCBI Taxonomy" id="1868"/>
    <lineage>
        <taxon>Bacteria</taxon>
        <taxon>Bacillati</taxon>
        <taxon>Actinomycetota</taxon>
        <taxon>Actinomycetes</taxon>
        <taxon>Micromonosporales</taxon>
        <taxon>Micromonosporaceae</taxon>
        <taxon>Actinoplanes</taxon>
    </lineage>
</organism>
<keyword evidence="2" id="KW-1185">Reference proteome</keyword>
<sequence>MTTAATVPPPPTRHQRRAVLRGALLGAAGTILSACTGSPAGSRVLPAYFSRAGVADAQPAVEAWLRRIGLHA</sequence>
<gene>
    <name evidence="1" type="ORF">BJ971_005118</name>
</gene>